<dbReference type="PANTHER" id="PTHR17408:SF0">
    <property type="entry name" value="HISTONE RNA HAIRPIN-BINDING PROTEIN"/>
    <property type="match status" value="1"/>
</dbReference>
<evidence type="ECO:0000313" key="6">
    <source>
        <dbReference type="WBParaSite" id="ACRNAN_scaffold940.g32021.t1"/>
    </source>
</evidence>
<evidence type="ECO:0000256" key="1">
    <source>
        <dbReference type="ARBA" id="ARBA00006151"/>
    </source>
</evidence>
<dbReference type="GO" id="GO:0071204">
    <property type="term" value="C:histone pre-mRNA 3'end processing complex"/>
    <property type="evidence" value="ECO:0007669"/>
    <property type="project" value="TreeGrafter"/>
</dbReference>
<protein>
    <submittedName>
        <fullName evidence="6">Histone RNA hairpin-binding protein RNA-binding domain-containing protein</fullName>
    </submittedName>
</protein>
<reference evidence="6" key="1">
    <citation type="submission" date="2022-11" db="UniProtKB">
        <authorList>
            <consortium name="WormBaseParasite"/>
        </authorList>
    </citation>
    <scope>IDENTIFICATION</scope>
</reference>
<feature type="compositionally biased region" description="Polar residues" evidence="3">
    <location>
        <begin position="37"/>
        <end position="49"/>
    </location>
</feature>
<organism evidence="5 6">
    <name type="scientific">Acrobeloides nanus</name>
    <dbReference type="NCBI Taxonomy" id="290746"/>
    <lineage>
        <taxon>Eukaryota</taxon>
        <taxon>Metazoa</taxon>
        <taxon>Ecdysozoa</taxon>
        <taxon>Nematoda</taxon>
        <taxon>Chromadorea</taxon>
        <taxon>Rhabditida</taxon>
        <taxon>Tylenchina</taxon>
        <taxon>Cephalobomorpha</taxon>
        <taxon>Cephaloboidea</taxon>
        <taxon>Cephalobidae</taxon>
        <taxon>Acrobeloides</taxon>
    </lineage>
</organism>
<feature type="domain" description="Histone RNA hairpin-binding protein RNA-binding" evidence="4">
    <location>
        <begin position="88"/>
        <end position="150"/>
    </location>
</feature>
<dbReference type="Proteomes" id="UP000887540">
    <property type="component" value="Unplaced"/>
</dbReference>
<accession>A0A914EN03</accession>
<dbReference type="Gene3D" id="1.10.8.1120">
    <property type="entry name" value="Histone RNA hairpin-binding protein RNA-binding domain"/>
    <property type="match status" value="1"/>
</dbReference>
<dbReference type="GO" id="GO:0071207">
    <property type="term" value="F:histone pre-mRNA stem-loop binding"/>
    <property type="evidence" value="ECO:0007669"/>
    <property type="project" value="TreeGrafter"/>
</dbReference>
<dbReference type="AlphaFoldDB" id="A0A914EN03"/>
<dbReference type="InterPro" id="IPR038294">
    <property type="entry name" value="SLBP_RNA_bind_sf"/>
</dbReference>
<feature type="region of interest" description="Disordered" evidence="3">
    <location>
        <begin position="29"/>
        <end position="77"/>
    </location>
</feature>
<proteinExistence type="inferred from homology"/>
<name>A0A914EN03_9BILA</name>
<dbReference type="GO" id="GO:0051028">
    <property type="term" value="P:mRNA transport"/>
    <property type="evidence" value="ECO:0007669"/>
    <property type="project" value="TreeGrafter"/>
</dbReference>
<dbReference type="GO" id="GO:0005737">
    <property type="term" value="C:cytoplasm"/>
    <property type="evidence" value="ECO:0007669"/>
    <property type="project" value="TreeGrafter"/>
</dbReference>
<sequence>MMTSVDANGTTTSKTISLSQSAIDDLLSLGLGMPSEPVQQQQHQSTSLLDNPRGGHASDSWTPAGATTSDTSSLRGNPYLPKGNILFARRSKEIAKTKEKPVYTRYCNILPKIDRVKGIHPATPNKYTNCSRRSWDMQMRIWKKSLYLWAGDEPMEEHSIV</sequence>
<dbReference type="Pfam" id="PF15247">
    <property type="entry name" value="SLBP_RNA_bind"/>
    <property type="match status" value="1"/>
</dbReference>
<feature type="compositionally biased region" description="Polar residues" evidence="3">
    <location>
        <begin position="59"/>
        <end position="75"/>
    </location>
</feature>
<evidence type="ECO:0000256" key="3">
    <source>
        <dbReference type="SAM" id="MobiDB-lite"/>
    </source>
</evidence>
<keyword evidence="5" id="KW-1185">Reference proteome</keyword>
<dbReference type="WBParaSite" id="ACRNAN_scaffold940.g32021.t1">
    <property type="protein sequence ID" value="ACRNAN_scaffold940.g32021.t1"/>
    <property type="gene ID" value="ACRNAN_scaffold940.g32021"/>
</dbReference>
<dbReference type="InterPro" id="IPR026502">
    <property type="entry name" value="SLBP1/SLBP2"/>
</dbReference>
<dbReference type="PANTHER" id="PTHR17408">
    <property type="entry name" value="HISTONE RNA HAIRPIN-BINDING PROTEIN"/>
    <property type="match status" value="1"/>
</dbReference>
<evidence type="ECO:0000259" key="4">
    <source>
        <dbReference type="Pfam" id="PF15247"/>
    </source>
</evidence>
<evidence type="ECO:0000313" key="5">
    <source>
        <dbReference type="Proteomes" id="UP000887540"/>
    </source>
</evidence>
<evidence type="ECO:0000256" key="2">
    <source>
        <dbReference type="ARBA" id="ARBA00022884"/>
    </source>
</evidence>
<dbReference type="GO" id="GO:0003729">
    <property type="term" value="F:mRNA binding"/>
    <property type="evidence" value="ECO:0007669"/>
    <property type="project" value="InterPro"/>
</dbReference>
<comment type="similarity">
    <text evidence="1">Belongs to the SLBP family.</text>
</comment>
<dbReference type="GO" id="GO:0006398">
    <property type="term" value="P:mRNA 3'-end processing by stem-loop binding and cleavage"/>
    <property type="evidence" value="ECO:0007669"/>
    <property type="project" value="TreeGrafter"/>
</dbReference>
<keyword evidence="2" id="KW-0694">RNA-binding</keyword>
<dbReference type="InterPro" id="IPR029344">
    <property type="entry name" value="SLBP_RNA_bind"/>
</dbReference>